<feature type="non-terminal residue" evidence="2">
    <location>
        <position position="1"/>
    </location>
</feature>
<dbReference type="Pfam" id="PF13692">
    <property type="entry name" value="Glyco_trans_1_4"/>
    <property type="match status" value="1"/>
</dbReference>
<sequence length="294" mass="33478">LPNLRHWTINSRNQMALKNKGIQAEVIHDTMDFDQKLDTAEQARIRANLREKYGIKPNDIVLFAGARIVPNKQTELAGHLTEVLQRLRQEMVGKRLYTGEVFSDLNRVVLVLAGRPERAFIDYQKKVFDLFDTLKIVWKYIGGDVRPYRSEDEGLYALYPDFYAMADFALYPTGWEGFGNQLLEAFASGLPVAVFEYPVFKEDIAPKGVKVVSLGDTLLPERDYIGLVQIPVEVLTRAAREIMAILTCPLKLSGITDHNIMVGKRFFSFDVLRAHLDEALTWARLINCCKRGLL</sequence>
<reference evidence="2" key="1">
    <citation type="journal article" date="2014" name="Front. Microbiol.">
        <title>High frequency of phylogenetically diverse reductive dehalogenase-homologous genes in deep subseafloor sedimentary metagenomes.</title>
        <authorList>
            <person name="Kawai M."/>
            <person name="Futagami T."/>
            <person name="Toyoda A."/>
            <person name="Takaki Y."/>
            <person name="Nishi S."/>
            <person name="Hori S."/>
            <person name="Arai W."/>
            <person name="Tsubouchi T."/>
            <person name="Morono Y."/>
            <person name="Uchiyama I."/>
            <person name="Ito T."/>
            <person name="Fujiyama A."/>
            <person name="Inagaki F."/>
            <person name="Takami H."/>
        </authorList>
    </citation>
    <scope>NUCLEOTIDE SEQUENCE</scope>
    <source>
        <strain evidence="2">Expedition CK06-06</strain>
    </source>
</reference>
<dbReference type="GO" id="GO:0009103">
    <property type="term" value="P:lipopolysaccharide biosynthetic process"/>
    <property type="evidence" value="ECO:0007669"/>
    <property type="project" value="TreeGrafter"/>
</dbReference>
<evidence type="ECO:0000256" key="1">
    <source>
        <dbReference type="ARBA" id="ARBA00022679"/>
    </source>
</evidence>
<dbReference type="AlphaFoldDB" id="X1SIY3"/>
<dbReference type="PANTHER" id="PTHR46401:SF2">
    <property type="entry name" value="GLYCOSYLTRANSFERASE WBBK-RELATED"/>
    <property type="match status" value="1"/>
</dbReference>
<dbReference type="SUPFAM" id="SSF53756">
    <property type="entry name" value="UDP-Glycosyltransferase/glycogen phosphorylase"/>
    <property type="match status" value="1"/>
</dbReference>
<dbReference type="PANTHER" id="PTHR46401">
    <property type="entry name" value="GLYCOSYLTRANSFERASE WBBK-RELATED"/>
    <property type="match status" value="1"/>
</dbReference>
<gene>
    <name evidence="2" type="ORF">S12H4_25551</name>
</gene>
<proteinExistence type="predicted"/>
<dbReference type="EMBL" id="BARW01014412">
    <property type="protein sequence ID" value="GAI75380.1"/>
    <property type="molecule type" value="Genomic_DNA"/>
</dbReference>
<evidence type="ECO:0008006" key="3">
    <source>
        <dbReference type="Google" id="ProtNLM"/>
    </source>
</evidence>
<protein>
    <recommendedName>
        <fullName evidence="3">Glycosyl transferase family 1 domain-containing protein</fullName>
    </recommendedName>
</protein>
<keyword evidence="1" id="KW-0808">Transferase</keyword>
<accession>X1SIY3</accession>
<evidence type="ECO:0000313" key="2">
    <source>
        <dbReference type="EMBL" id="GAI75380.1"/>
    </source>
</evidence>
<comment type="caution">
    <text evidence="2">The sequence shown here is derived from an EMBL/GenBank/DDBJ whole genome shotgun (WGS) entry which is preliminary data.</text>
</comment>
<dbReference type="GO" id="GO:0016757">
    <property type="term" value="F:glycosyltransferase activity"/>
    <property type="evidence" value="ECO:0007669"/>
    <property type="project" value="TreeGrafter"/>
</dbReference>
<organism evidence="2">
    <name type="scientific">marine sediment metagenome</name>
    <dbReference type="NCBI Taxonomy" id="412755"/>
    <lineage>
        <taxon>unclassified sequences</taxon>
        <taxon>metagenomes</taxon>
        <taxon>ecological metagenomes</taxon>
    </lineage>
</organism>
<name>X1SIY3_9ZZZZ</name>
<dbReference type="Gene3D" id="3.40.50.2000">
    <property type="entry name" value="Glycogen Phosphorylase B"/>
    <property type="match status" value="1"/>
</dbReference>